<dbReference type="Proteomes" id="UP000828390">
    <property type="component" value="Unassembled WGS sequence"/>
</dbReference>
<reference evidence="1" key="2">
    <citation type="submission" date="2020-11" db="EMBL/GenBank/DDBJ databases">
        <authorList>
            <person name="McCartney M.A."/>
            <person name="Auch B."/>
            <person name="Kono T."/>
            <person name="Mallez S."/>
            <person name="Becker A."/>
            <person name="Gohl D.M."/>
            <person name="Silverstein K.A.T."/>
            <person name="Koren S."/>
            <person name="Bechman K.B."/>
            <person name="Herman A."/>
            <person name="Abrahante J.E."/>
            <person name="Garbe J."/>
        </authorList>
    </citation>
    <scope>NUCLEOTIDE SEQUENCE</scope>
    <source>
        <strain evidence="1">Duluth1</strain>
        <tissue evidence="1">Whole animal</tissue>
    </source>
</reference>
<organism evidence="1 2">
    <name type="scientific">Dreissena polymorpha</name>
    <name type="common">Zebra mussel</name>
    <name type="synonym">Mytilus polymorpha</name>
    <dbReference type="NCBI Taxonomy" id="45954"/>
    <lineage>
        <taxon>Eukaryota</taxon>
        <taxon>Metazoa</taxon>
        <taxon>Spiralia</taxon>
        <taxon>Lophotrochozoa</taxon>
        <taxon>Mollusca</taxon>
        <taxon>Bivalvia</taxon>
        <taxon>Autobranchia</taxon>
        <taxon>Heteroconchia</taxon>
        <taxon>Euheterodonta</taxon>
        <taxon>Imparidentia</taxon>
        <taxon>Neoheterodontei</taxon>
        <taxon>Myida</taxon>
        <taxon>Dreissenoidea</taxon>
        <taxon>Dreissenidae</taxon>
        <taxon>Dreissena</taxon>
    </lineage>
</organism>
<dbReference type="AlphaFoldDB" id="A0A9D4C443"/>
<sequence length="108" mass="11782">MMTKLMDLSNVSMQSNTANMSSTNNKTKSMMILISLHNNKTVDDTAKDIEDEAKIGNKMHNGSFRGNSFRAGSGCAHEGLCVDVAFSKAHLTLTQKTVCGVMRNPSRQ</sequence>
<keyword evidence="2" id="KW-1185">Reference proteome</keyword>
<evidence type="ECO:0000313" key="2">
    <source>
        <dbReference type="Proteomes" id="UP000828390"/>
    </source>
</evidence>
<accession>A0A9D4C443</accession>
<evidence type="ECO:0000313" key="1">
    <source>
        <dbReference type="EMBL" id="KAH3717053.1"/>
    </source>
</evidence>
<name>A0A9D4C443_DREPO</name>
<dbReference type="EMBL" id="JAIWYP010000013">
    <property type="protein sequence ID" value="KAH3717053.1"/>
    <property type="molecule type" value="Genomic_DNA"/>
</dbReference>
<proteinExistence type="predicted"/>
<comment type="caution">
    <text evidence="1">The sequence shown here is derived from an EMBL/GenBank/DDBJ whole genome shotgun (WGS) entry which is preliminary data.</text>
</comment>
<protein>
    <submittedName>
        <fullName evidence="1">Uncharacterized protein</fullName>
    </submittedName>
</protein>
<reference evidence="1" key="1">
    <citation type="journal article" date="2019" name="bioRxiv">
        <title>The Genome of the Zebra Mussel, Dreissena polymorpha: A Resource for Invasive Species Research.</title>
        <authorList>
            <person name="McCartney M.A."/>
            <person name="Auch B."/>
            <person name="Kono T."/>
            <person name="Mallez S."/>
            <person name="Zhang Y."/>
            <person name="Obille A."/>
            <person name="Becker A."/>
            <person name="Abrahante J.E."/>
            <person name="Garbe J."/>
            <person name="Badalamenti J.P."/>
            <person name="Herman A."/>
            <person name="Mangelson H."/>
            <person name="Liachko I."/>
            <person name="Sullivan S."/>
            <person name="Sone E.D."/>
            <person name="Koren S."/>
            <person name="Silverstein K.A.T."/>
            <person name="Beckman K.B."/>
            <person name="Gohl D.M."/>
        </authorList>
    </citation>
    <scope>NUCLEOTIDE SEQUENCE</scope>
    <source>
        <strain evidence="1">Duluth1</strain>
        <tissue evidence="1">Whole animal</tissue>
    </source>
</reference>
<gene>
    <name evidence="1" type="ORF">DPMN_059833</name>
</gene>